<evidence type="ECO:0000313" key="3">
    <source>
        <dbReference type="Proteomes" id="UP001056384"/>
    </source>
</evidence>
<organism evidence="2 3">
    <name type="scientific">Septoria linicola</name>
    <dbReference type="NCBI Taxonomy" id="215465"/>
    <lineage>
        <taxon>Eukaryota</taxon>
        <taxon>Fungi</taxon>
        <taxon>Dikarya</taxon>
        <taxon>Ascomycota</taxon>
        <taxon>Pezizomycotina</taxon>
        <taxon>Dothideomycetes</taxon>
        <taxon>Dothideomycetidae</taxon>
        <taxon>Mycosphaerellales</taxon>
        <taxon>Mycosphaerellaceae</taxon>
        <taxon>Septoria</taxon>
    </lineage>
</organism>
<keyword evidence="3" id="KW-1185">Reference proteome</keyword>
<sequence length="537" mass="57822">MASLLHSHRSAGRSNTSNSSSTTTTQHTKISTSLPKLTLSTRNIRSGSNRNESSPGSPLSPETARSSAARPKQSSSLRGERDVMSSHSKPSPLANTNTTTSGKQSAAGNHAKLHKRGGSGSLPGPPSPFVCGNQFTTPYATYEEPFPDATATTTSSTPKIKPYLRKMSSAKEDQGTIDLNKSLAENERLAGLGIQEFGTKSAADVSFGHPSRRQTHARNTSIGSQVSNGSGTFRSGQPFVHPATKVPRPYTPPAASYASSVNDEYANESDDVVEDEFRLGAGFRTKRSMSITSTNPTPLSQSHTASDFGLLPKLTSASQSNLSIMSRASSGSGKKGRPRRGTDHSDLAISPQTTGRPSIDKAFSLVSGRRSDTDAPTRDEAIRNARRRFEEKEAKKDNKQQKRRESEEAKKEAARQRKQSCASERAVSKSAPQRSYSEDKIPARKQRKGSSATVLSGAQQEGTDSSDVLYARSYEDYRPAHAATLPRYGDRPGESEKSGQIQSTTTAAKESQNGNWLRFSTWVQTRMLSCGGGGRRS</sequence>
<feature type="compositionally biased region" description="Basic and acidic residues" evidence="1">
    <location>
        <begin position="488"/>
        <end position="497"/>
    </location>
</feature>
<name>A0A9Q9EK18_9PEZI</name>
<evidence type="ECO:0000313" key="2">
    <source>
        <dbReference type="EMBL" id="USW53610.1"/>
    </source>
</evidence>
<dbReference type="EMBL" id="CP099422">
    <property type="protein sequence ID" value="USW53610.1"/>
    <property type="molecule type" value="Genomic_DNA"/>
</dbReference>
<feature type="region of interest" description="Disordered" evidence="1">
    <location>
        <begin position="1"/>
        <end position="127"/>
    </location>
</feature>
<feature type="compositionally biased region" description="Polar residues" evidence="1">
    <location>
        <begin position="315"/>
        <end position="324"/>
    </location>
</feature>
<feature type="compositionally biased region" description="Polar residues" evidence="1">
    <location>
        <begin position="85"/>
        <end position="107"/>
    </location>
</feature>
<feature type="compositionally biased region" description="Polar residues" evidence="1">
    <location>
        <begin position="288"/>
        <end position="305"/>
    </location>
</feature>
<feature type="compositionally biased region" description="Polar residues" evidence="1">
    <location>
        <begin position="498"/>
        <end position="514"/>
    </location>
</feature>
<protein>
    <submittedName>
        <fullName evidence="2">Uncharacterized protein</fullName>
    </submittedName>
</protein>
<feature type="compositionally biased region" description="Acidic residues" evidence="1">
    <location>
        <begin position="265"/>
        <end position="274"/>
    </location>
</feature>
<reference evidence="2" key="1">
    <citation type="submission" date="2022-06" db="EMBL/GenBank/DDBJ databases">
        <title>Complete genome sequences of two strains of the flax pathogen Septoria linicola.</title>
        <authorList>
            <person name="Lapalu N."/>
            <person name="Simon A."/>
            <person name="Demenou B."/>
            <person name="Paumier D."/>
            <person name="Guillot M.-P."/>
            <person name="Gout L."/>
            <person name="Valade R."/>
        </authorList>
    </citation>
    <scope>NUCLEOTIDE SEQUENCE</scope>
    <source>
        <strain evidence="2">SE15195</strain>
    </source>
</reference>
<feature type="compositionally biased region" description="Polar residues" evidence="1">
    <location>
        <begin position="217"/>
        <end position="235"/>
    </location>
</feature>
<feature type="compositionally biased region" description="Polar residues" evidence="1">
    <location>
        <begin position="449"/>
        <end position="466"/>
    </location>
</feature>
<gene>
    <name evidence="2" type="ORF">Slin15195_G069290</name>
</gene>
<feature type="region of interest" description="Disordered" evidence="1">
    <location>
        <begin position="204"/>
        <end position="514"/>
    </location>
</feature>
<accession>A0A9Q9EK18</accession>
<feature type="compositionally biased region" description="Basic and acidic residues" evidence="1">
    <location>
        <begin position="369"/>
        <end position="415"/>
    </location>
</feature>
<dbReference type="Proteomes" id="UP001056384">
    <property type="component" value="Chromosome 5"/>
</dbReference>
<feature type="compositionally biased region" description="Polar residues" evidence="1">
    <location>
        <begin position="34"/>
        <end position="57"/>
    </location>
</feature>
<feature type="compositionally biased region" description="Basic residues" evidence="1">
    <location>
        <begin position="1"/>
        <end position="11"/>
    </location>
</feature>
<proteinExistence type="predicted"/>
<evidence type="ECO:0000256" key="1">
    <source>
        <dbReference type="SAM" id="MobiDB-lite"/>
    </source>
</evidence>
<feature type="compositionally biased region" description="Low complexity" evidence="1">
    <location>
        <begin position="14"/>
        <end position="33"/>
    </location>
</feature>
<dbReference type="AlphaFoldDB" id="A0A9Q9EK18"/>